<gene>
    <name evidence="2" type="ORF">Z520_09059</name>
</gene>
<dbReference type="Gene3D" id="1.20.1280.50">
    <property type="match status" value="1"/>
</dbReference>
<proteinExistence type="predicted"/>
<dbReference type="SUPFAM" id="SSF81383">
    <property type="entry name" value="F-box domain"/>
    <property type="match status" value="1"/>
</dbReference>
<dbReference type="CDD" id="cd09917">
    <property type="entry name" value="F-box_SF"/>
    <property type="match status" value="1"/>
</dbReference>
<protein>
    <recommendedName>
        <fullName evidence="1">F-box domain-containing protein</fullName>
    </recommendedName>
</protein>
<dbReference type="RefSeq" id="XP_016629266.1">
    <property type="nucleotide sequence ID" value="XM_016779555.1"/>
</dbReference>
<evidence type="ECO:0000313" key="3">
    <source>
        <dbReference type="Proteomes" id="UP000053411"/>
    </source>
</evidence>
<reference evidence="2 3" key="1">
    <citation type="submission" date="2015-01" db="EMBL/GenBank/DDBJ databases">
        <title>The Genome Sequence of Fonsecaea multimorphosa CBS 102226.</title>
        <authorList>
            <consortium name="The Broad Institute Genomics Platform"/>
            <person name="Cuomo C."/>
            <person name="de Hoog S."/>
            <person name="Gorbushina A."/>
            <person name="Stielow B."/>
            <person name="Teixiera M."/>
            <person name="Abouelleil A."/>
            <person name="Chapman S.B."/>
            <person name="Priest M."/>
            <person name="Young S.K."/>
            <person name="Wortman J."/>
            <person name="Nusbaum C."/>
            <person name="Birren B."/>
        </authorList>
    </citation>
    <scope>NUCLEOTIDE SEQUENCE [LARGE SCALE GENOMIC DNA]</scope>
    <source>
        <strain evidence="2 3">CBS 102226</strain>
    </source>
</reference>
<dbReference type="PROSITE" id="PS50181">
    <property type="entry name" value="FBOX"/>
    <property type="match status" value="1"/>
</dbReference>
<feature type="domain" description="F-box" evidence="1">
    <location>
        <begin position="1"/>
        <end position="48"/>
    </location>
</feature>
<dbReference type="GeneID" id="27714805"/>
<evidence type="ECO:0000313" key="2">
    <source>
        <dbReference type="EMBL" id="KIX95143.1"/>
    </source>
</evidence>
<dbReference type="InterPro" id="IPR001810">
    <property type="entry name" value="F-box_dom"/>
</dbReference>
<name>A0A0D2KEK8_9EURO</name>
<dbReference type="InterPro" id="IPR036047">
    <property type="entry name" value="F-box-like_dom_sf"/>
</dbReference>
<sequence>MQALDLPKEILAQVLSYLAPADIVHIGQTCKAAHEFVRPENQILWRSAFLHVFDDPNDAWSMMPGHLPLAAERGWDWHRELSARLMALQRIQSKRCGLEARAEAYLKSLLEILDTAKFALNPRDIANGKTPKEDDRTTSLNLQILSGLVAHRDGIESLIHDVGTQRAMWRARPDDPLLGSTLRFTRSMAAIENDKNRPESASRLHVLYGLTTRERIEHRARGAARRKVYNWSLSGPENDYGPFRRDGSGEVDWSLLEAIFSVISRNFSMCVEGRIAMPQGFCFSLPHRTLADPTTPNDWARVTGSWLGTYAWLDYADLVAFNTWSSELAAQPSLDDEPEDCGDLMKLELKLDDTVSSDPRLMTALPVCTDLPVLYFSGLSRGHAGIHRPVIAVRGCTSLVPGGREVRWRFIINYGGQDQWQLEGVQPGGIRSGGVFGLWTQCDHEDNGPVGPFCYFPTELCKPTSVVLAT</sequence>
<dbReference type="EMBL" id="KN848083">
    <property type="protein sequence ID" value="KIX95143.1"/>
    <property type="molecule type" value="Genomic_DNA"/>
</dbReference>
<accession>A0A0D2KEK8</accession>
<dbReference type="Pfam" id="PF12937">
    <property type="entry name" value="F-box-like"/>
    <property type="match status" value="1"/>
</dbReference>
<dbReference type="AlphaFoldDB" id="A0A0D2KEK8"/>
<dbReference type="VEuPathDB" id="FungiDB:Z520_09059"/>
<evidence type="ECO:0000259" key="1">
    <source>
        <dbReference type="PROSITE" id="PS50181"/>
    </source>
</evidence>
<dbReference type="Proteomes" id="UP000053411">
    <property type="component" value="Unassembled WGS sequence"/>
</dbReference>
<dbReference type="OrthoDB" id="3226064at2759"/>
<organism evidence="2 3">
    <name type="scientific">Fonsecaea multimorphosa CBS 102226</name>
    <dbReference type="NCBI Taxonomy" id="1442371"/>
    <lineage>
        <taxon>Eukaryota</taxon>
        <taxon>Fungi</taxon>
        <taxon>Dikarya</taxon>
        <taxon>Ascomycota</taxon>
        <taxon>Pezizomycotina</taxon>
        <taxon>Eurotiomycetes</taxon>
        <taxon>Chaetothyriomycetidae</taxon>
        <taxon>Chaetothyriales</taxon>
        <taxon>Herpotrichiellaceae</taxon>
        <taxon>Fonsecaea</taxon>
    </lineage>
</organism>
<keyword evidence="3" id="KW-1185">Reference proteome</keyword>